<evidence type="ECO:0000256" key="5">
    <source>
        <dbReference type="ARBA" id="ARBA00022519"/>
    </source>
</evidence>
<name>A0A2N0ZL10_9BACI</name>
<evidence type="ECO:0000256" key="4">
    <source>
        <dbReference type="ARBA" id="ARBA00022475"/>
    </source>
</evidence>
<dbReference type="Pfam" id="PF00005">
    <property type="entry name" value="ABC_tran"/>
    <property type="match status" value="1"/>
</dbReference>
<dbReference type="InterPro" id="IPR003439">
    <property type="entry name" value="ABC_transporter-like_ATP-bd"/>
</dbReference>
<keyword evidence="4" id="KW-1003">Cell membrane</keyword>
<dbReference type="SUPFAM" id="SSF52540">
    <property type="entry name" value="P-loop containing nucleoside triphosphate hydrolases"/>
    <property type="match status" value="1"/>
</dbReference>
<keyword evidence="3" id="KW-0813">Transport</keyword>
<dbReference type="InterPro" id="IPR027417">
    <property type="entry name" value="P-loop_NTPase"/>
</dbReference>
<dbReference type="CDD" id="cd03257">
    <property type="entry name" value="ABC_NikE_OppD_transporters"/>
    <property type="match status" value="1"/>
</dbReference>
<organism evidence="11 12">
    <name type="scientific">Cytobacillus horneckiae</name>
    <dbReference type="NCBI Taxonomy" id="549687"/>
    <lineage>
        <taxon>Bacteria</taxon>
        <taxon>Bacillati</taxon>
        <taxon>Bacillota</taxon>
        <taxon>Bacilli</taxon>
        <taxon>Bacillales</taxon>
        <taxon>Bacillaceae</taxon>
        <taxon>Cytobacillus</taxon>
    </lineage>
</organism>
<dbReference type="PANTHER" id="PTHR43297">
    <property type="entry name" value="OLIGOPEPTIDE TRANSPORT ATP-BINDING PROTEIN APPD"/>
    <property type="match status" value="1"/>
</dbReference>
<dbReference type="InterPro" id="IPR017871">
    <property type="entry name" value="ABC_transporter-like_CS"/>
</dbReference>
<dbReference type="SMART" id="SM00382">
    <property type="entry name" value="AAA"/>
    <property type="match status" value="1"/>
</dbReference>
<keyword evidence="8" id="KW-1278">Translocase</keyword>
<dbReference type="GO" id="GO:0005524">
    <property type="term" value="F:ATP binding"/>
    <property type="evidence" value="ECO:0007669"/>
    <property type="project" value="UniProtKB-KW"/>
</dbReference>
<keyword evidence="7 11" id="KW-0067">ATP-binding</keyword>
<dbReference type="GO" id="GO:0016887">
    <property type="term" value="F:ATP hydrolysis activity"/>
    <property type="evidence" value="ECO:0007669"/>
    <property type="project" value="InterPro"/>
</dbReference>
<proteinExistence type="inferred from homology"/>
<evidence type="ECO:0000256" key="1">
    <source>
        <dbReference type="ARBA" id="ARBA00004202"/>
    </source>
</evidence>
<keyword evidence="9" id="KW-0472">Membrane</keyword>
<dbReference type="PROSITE" id="PS00211">
    <property type="entry name" value="ABC_TRANSPORTER_1"/>
    <property type="match status" value="1"/>
</dbReference>
<dbReference type="Proteomes" id="UP000233343">
    <property type="component" value="Unassembled WGS sequence"/>
</dbReference>
<protein>
    <submittedName>
        <fullName evidence="11">ABC transporter ATP-binding protein</fullName>
    </submittedName>
</protein>
<comment type="subcellular location">
    <subcellularLocation>
        <location evidence="1">Cell membrane</location>
        <topology evidence="1">Peripheral membrane protein</topology>
    </subcellularLocation>
</comment>
<dbReference type="RefSeq" id="WP_066199895.1">
    <property type="nucleotide sequence ID" value="NZ_JAFDQP010000002.1"/>
</dbReference>
<sequence length="240" mass="27306">MRTTFINPILSVEQLEISSHVMEKPSPIVKDVTFQLYSGEMLALTGPSGCGKSLTAQAVVGLLERECKVTYGNIYYKSENILDYDVKSWQMLRRSDIALLIQHSLNGLNPIRTVKKQMVETMNQNKKWPRKEGNIYLHSILHQVGFSDPDDILSAYPFELSGGMRQRVLLAMMISLKPKILIADEPTTALDVINREKVLTLLKELQYKFEMAILLISHDYENINKYADRVIKMDQGGSII</sequence>
<evidence type="ECO:0000256" key="6">
    <source>
        <dbReference type="ARBA" id="ARBA00022741"/>
    </source>
</evidence>
<dbReference type="Gene3D" id="3.40.50.300">
    <property type="entry name" value="P-loop containing nucleotide triphosphate hydrolases"/>
    <property type="match status" value="1"/>
</dbReference>
<gene>
    <name evidence="11" type="ORF">CWS20_04180</name>
</gene>
<dbReference type="AlphaFoldDB" id="A0A2N0ZL10"/>
<dbReference type="PANTHER" id="PTHR43297:SF14">
    <property type="entry name" value="ATPASE AAA-TYPE CORE DOMAIN-CONTAINING PROTEIN"/>
    <property type="match status" value="1"/>
</dbReference>
<accession>A0A2N0ZL10</accession>
<evidence type="ECO:0000256" key="2">
    <source>
        <dbReference type="ARBA" id="ARBA00005417"/>
    </source>
</evidence>
<comment type="caution">
    <text evidence="11">The sequence shown here is derived from an EMBL/GenBank/DDBJ whole genome shotgun (WGS) entry which is preliminary data.</text>
</comment>
<dbReference type="GO" id="GO:0005886">
    <property type="term" value="C:plasma membrane"/>
    <property type="evidence" value="ECO:0007669"/>
    <property type="project" value="UniProtKB-SubCell"/>
</dbReference>
<comment type="similarity">
    <text evidence="2">Belongs to the ABC transporter superfamily.</text>
</comment>
<feature type="domain" description="ABC transporter" evidence="10">
    <location>
        <begin position="12"/>
        <end position="240"/>
    </location>
</feature>
<keyword evidence="6" id="KW-0547">Nucleotide-binding</keyword>
<evidence type="ECO:0000256" key="9">
    <source>
        <dbReference type="ARBA" id="ARBA00023136"/>
    </source>
</evidence>
<evidence type="ECO:0000256" key="7">
    <source>
        <dbReference type="ARBA" id="ARBA00022840"/>
    </source>
</evidence>
<dbReference type="PROSITE" id="PS50893">
    <property type="entry name" value="ABC_TRANSPORTER_2"/>
    <property type="match status" value="1"/>
</dbReference>
<evidence type="ECO:0000313" key="11">
    <source>
        <dbReference type="EMBL" id="PKG30199.1"/>
    </source>
</evidence>
<dbReference type="InterPro" id="IPR050388">
    <property type="entry name" value="ABC_Ni/Peptide_Import"/>
</dbReference>
<evidence type="ECO:0000313" key="12">
    <source>
        <dbReference type="Proteomes" id="UP000233343"/>
    </source>
</evidence>
<keyword evidence="5" id="KW-0997">Cell inner membrane</keyword>
<reference evidence="11 12" key="1">
    <citation type="journal article" date="2010" name="Int. J. Syst. Evol. Microbiol.">
        <title>Bacillus horneckiae sp. nov., isolated from a spacecraft-assembly clean room.</title>
        <authorList>
            <person name="Vaishampayan P."/>
            <person name="Probst A."/>
            <person name="Krishnamurthi S."/>
            <person name="Ghosh S."/>
            <person name="Osman S."/>
            <person name="McDowall A."/>
            <person name="Ruckmani A."/>
            <person name="Mayilraj S."/>
            <person name="Venkateswaran K."/>
        </authorList>
    </citation>
    <scope>NUCLEOTIDE SEQUENCE [LARGE SCALE GENOMIC DNA]</scope>
    <source>
        <strain evidence="12">1PO1SC</strain>
    </source>
</reference>
<evidence type="ECO:0000259" key="10">
    <source>
        <dbReference type="PROSITE" id="PS50893"/>
    </source>
</evidence>
<keyword evidence="12" id="KW-1185">Reference proteome</keyword>
<dbReference type="EMBL" id="PISD01000008">
    <property type="protein sequence ID" value="PKG30199.1"/>
    <property type="molecule type" value="Genomic_DNA"/>
</dbReference>
<evidence type="ECO:0000256" key="3">
    <source>
        <dbReference type="ARBA" id="ARBA00022448"/>
    </source>
</evidence>
<dbReference type="InterPro" id="IPR003593">
    <property type="entry name" value="AAA+_ATPase"/>
</dbReference>
<evidence type="ECO:0000256" key="8">
    <source>
        <dbReference type="ARBA" id="ARBA00022967"/>
    </source>
</evidence>